<evidence type="ECO:0000313" key="1">
    <source>
        <dbReference type="EMBL" id="EZH73416.1"/>
    </source>
</evidence>
<accession>A0A023BTT5</accession>
<keyword evidence="2" id="KW-1185">Reference proteome</keyword>
<dbReference type="Proteomes" id="UP000023541">
    <property type="component" value="Unassembled WGS sequence"/>
</dbReference>
<dbReference type="RefSeq" id="WP_051575773.1">
    <property type="nucleotide sequence ID" value="NZ_AQRA01000005.1"/>
</dbReference>
<organism evidence="1 2">
    <name type="scientific">Aquimarina atlantica</name>
    <dbReference type="NCBI Taxonomy" id="1317122"/>
    <lineage>
        <taxon>Bacteria</taxon>
        <taxon>Pseudomonadati</taxon>
        <taxon>Bacteroidota</taxon>
        <taxon>Flavobacteriia</taxon>
        <taxon>Flavobacteriales</taxon>
        <taxon>Flavobacteriaceae</taxon>
        <taxon>Aquimarina</taxon>
    </lineage>
</organism>
<evidence type="ECO:0000313" key="2">
    <source>
        <dbReference type="Proteomes" id="UP000023541"/>
    </source>
</evidence>
<proteinExistence type="predicted"/>
<dbReference type="eggNOG" id="ENOG502ZAZM">
    <property type="taxonomic scope" value="Bacteria"/>
</dbReference>
<name>A0A023BTT5_9FLAO</name>
<sequence length="423" mass="48385">MKKRYILILLIFISCTPKAKDKEETVVKAQDVVELAGDMPEKTNNTSFDSIIREIKIKSIPLVDKTNFDSFIDPDDYNEVNIEALKLKKLYPNFDKEGYNYKAIASYRIELSKEFYTIVITIRKGDNEMESVLINYDLIGNIIDSKVISYDEIAEGQSRIESKIEENKLTINNILWIDKKKIETTSFQIKTNGKIEPISQEENLIDSVIEQLNLDKLKIKEEFIVSKVQPHNPNETIVVIPEIAGEDDEHLFELNSYIVLVDNTTQKITHKYFESSKTNGWVSDAVVLSEILIDTAPYIIAQNTRAFGVRVFHYGMSKPNPYSNRTISLFVKSGDTLKKVLHNYDVEDYGGEWDTQCAGESTSIKNTLIMSKEKTNTYFDIIVKSTVLESKTFVDENGECDEESKTSSKTTVLQFDGKEYVKK</sequence>
<gene>
    <name evidence="1" type="ORF">ATO12_15870</name>
</gene>
<reference evidence="1 2" key="1">
    <citation type="submission" date="2014-04" db="EMBL/GenBank/DDBJ databases">
        <title>Aquimarina sp. 22II-S11-z7 Genome Sequencing.</title>
        <authorList>
            <person name="Lai Q."/>
        </authorList>
    </citation>
    <scope>NUCLEOTIDE SEQUENCE [LARGE SCALE GENOMIC DNA]</scope>
    <source>
        <strain evidence="1 2">22II-S11-z7</strain>
    </source>
</reference>
<dbReference type="AlphaFoldDB" id="A0A023BTT5"/>
<comment type="caution">
    <text evidence="1">The sequence shown here is derived from an EMBL/GenBank/DDBJ whole genome shotgun (WGS) entry which is preliminary data.</text>
</comment>
<dbReference type="STRING" id="1317122.ATO12_15870"/>
<dbReference type="EMBL" id="AQRA01000005">
    <property type="protein sequence ID" value="EZH73416.1"/>
    <property type="molecule type" value="Genomic_DNA"/>
</dbReference>
<protein>
    <submittedName>
        <fullName evidence="1">Uncharacterized protein</fullName>
    </submittedName>
</protein>
<dbReference type="PROSITE" id="PS51257">
    <property type="entry name" value="PROKAR_LIPOPROTEIN"/>
    <property type="match status" value="1"/>
</dbReference>
<dbReference type="OrthoDB" id="1187902at2"/>